<dbReference type="SMART" id="SM00478">
    <property type="entry name" value="ENDO3c"/>
    <property type="match status" value="1"/>
</dbReference>
<dbReference type="CDD" id="cd00056">
    <property type="entry name" value="ENDO3c"/>
    <property type="match status" value="1"/>
</dbReference>
<dbReference type="GO" id="GO:0003723">
    <property type="term" value="F:RNA binding"/>
    <property type="evidence" value="ECO:0007669"/>
    <property type="project" value="InterPro"/>
</dbReference>
<accession>A0A8I2ZN33</accession>
<dbReference type="GO" id="GO:0006284">
    <property type="term" value="P:base-excision repair"/>
    <property type="evidence" value="ECO:0007669"/>
    <property type="project" value="InterPro"/>
</dbReference>
<feature type="compositionally biased region" description="Polar residues" evidence="3">
    <location>
        <begin position="1"/>
        <end position="22"/>
    </location>
</feature>
<evidence type="ECO:0000313" key="5">
    <source>
        <dbReference type="EMBL" id="KAG7134356.1"/>
    </source>
</evidence>
<dbReference type="InterPro" id="IPR003265">
    <property type="entry name" value="HhH-GPD_domain"/>
</dbReference>
<reference evidence="5" key="1">
    <citation type="journal article" date="2021" name="Mol. Plant Pathol.">
        <title>A 20-kb lineage-specific genomic region tames virulence in pathogenic amphidiploid Verticillium longisporum.</title>
        <authorList>
            <person name="Harting R."/>
            <person name="Starke J."/>
            <person name="Kusch H."/>
            <person name="Poggeler S."/>
            <person name="Maurus I."/>
            <person name="Schluter R."/>
            <person name="Landesfeind M."/>
            <person name="Bulla I."/>
            <person name="Nowrousian M."/>
            <person name="de Jonge R."/>
            <person name="Stahlhut G."/>
            <person name="Hoff K.J."/>
            <person name="Asshauer K.P."/>
            <person name="Thurmer A."/>
            <person name="Stanke M."/>
            <person name="Daniel R."/>
            <person name="Morgenstern B."/>
            <person name="Thomma B.P.H.J."/>
            <person name="Kronstad J.W."/>
            <person name="Braus-Stromeyer S.A."/>
            <person name="Braus G.H."/>
        </authorList>
    </citation>
    <scope>NUCLEOTIDE SEQUENCE</scope>
    <source>
        <strain evidence="5">Vl32</strain>
    </source>
</reference>
<feature type="repeat" description="Pumilio" evidence="2">
    <location>
        <begin position="427"/>
        <end position="462"/>
    </location>
</feature>
<organism evidence="5 6">
    <name type="scientific">Verticillium longisporum</name>
    <name type="common">Verticillium dahliae var. longisporum</name>
    <dbReference type="NCBI Taxonomy" id="100787"/>
    <lineage>
        <taxon>Eukaryota</taxon>
        <taxon>Fungi</taxon>
        <taxon>Dikarya</taxon>
        <taxon>Ascomycota</taxon>
        <taxon>Pezizomycotina</taxon>
        <taxon>Sordariomycetes</taxon>
        <taxon>Hypocreomycetidae</taxon>
        <taxon>Glomerellales</taxon>
        <taxon>Plectosphaerellaceae</taxon>
        <taxon>Verticillium</taxon>
    </lineage>
</organism>
<feature type="compositionally biased region" description="Low complexity" evidence="3">
    <location>
        <begin position="212"/>
        <end position="226"/>
    </location>
</feature>
<keyword evidence="1" id="KW-0677">Repeat</keyword>
<dbReference type="EMBL" id="JAEMWZ010000140">
    <property type="protein sequence ID" value="KAG7134356.1"/>
    <property type="molecule type" value="Genomic_DNA"/>
</dbReference>
<evidence type="ECO:0000256" key="2">
    <source>
        <dbReference type="PROSITE-ProRule" id="PRU00317"/>
    </source>
</evidence>
<dbReference type="InterPro" id="IPR001313">
    <property type="entry name" value="Pumilio_RNA-bd_rpt"/>
</dbReference>
<comment type="caution">
    <text evidence="5">The sequence shown here is derived from an EMBL/GenBank/DDBJ whole genome shotgun (WGS) entry which is preliminary data.</text>
</comment>
<dbReference type="AlphaFoldDB" id="A0A8I2ZN33"/>
<feature type="domain" description="HhH-GPD" evidence="4">
    <location>
        <begin position="375"/>
        <end position="535"/>
    </location>
</feature>
<protein>
    <submittedName>
        <fullName evidence="5">Putative DNA glycosylase like protein</fullName>
    </submittedName>
</protein>
<dbReference type="PROSITE" id="PS50302">
    <property type="entry name" value="PUM"/>
    <property type="match status" value="1"/>
</dbReference>
<sequence length="599" mass="65390">MSSPSKSHSPLRNSRPTFQQHTKPPETHILPPTTGMAEDQPIAGRGILYVNSKIARPDLINEEQYMNWYDNDHIAEILETSAMKTAFRYKDVDPSAERPFLAMYPLDDIAFMQTDEFKNIRVHSDLLPGGGPVYDVAEIDVRCYKLTQVYDPTNKGPGAYPLLILCSSGTVEDAADRSRNKGHTKTILSAQVELGPDISPEELDRWYREETAAATSTSKATSPLSSQARRANIKAEPTDEKPLKRKTTTKSPTKSSSKRIKTEDDDDALPATSAKRVKKDPSEDDSPGAKPKVSPSGASPNALQAKKLKAFAQFSAKSPFPDFAHPTAEEAKLAHRILASLHGARTRPDAVKAPTSRAGCGDSPSVLDALVRTILSQNTSDANSTRAKRSMDAVYGGSDEWAAIAAGGAPKLQEAIKCGGLAGVKSKVILGILEQAKDKYGAYSLDHMFDKSDEEAMRELISFQGVGPKTASCVLLFCLKRESFAVDTHVWRITGLLGWRPKSASRDETYAHLDVRIPDEDKYGLHILLVKHGKVCDECKAGGKNLGKCALRKAFREKAKGVAGASPALPDEDEDRNGDAKEETKDKVKEEVKEEDEES</sequence>
<evidence type="ECO:0000256" key="1">
    <source>
        <dbReference type="ARBA" id="ARBA00022737"/>
    </source>
</evidence>
<feature type="region of interest" description="Disordered" evidence="3">
    <location>
        <begin position="210"/>
        <end position="301"/>
    </location>
</feature>
<evidence type="ECO:0000313" key="6">
    <source>
        <dbReference type="Proteomes" id="UP000689129"/>
    </source>
</evidence>
<feature type="region of interest" description="Disordered" evidence="3">
    <location>
        <begin position="1"/>
        <end position="37"/>
    </location>
</feature>
<dbReference type="Pfam" id="PF00730">
    <property type="entry name" value="HhH-GPD"/>
    <property type="match status" value="1"/>
</dbReference>
<dbReference type="OrthoDB" id="5607at2759"/>
<dbReference type="Proteomes" id="UP000689129">
    <property type="component" value="Unassembled WGS sequence"/>
</dbReference>
<feature type="compositionally biased region" description="Basic and acidic residues" evidence="3">
    <location>
        <begin position="577"/>
        <end position="592"/>
    </location>
</feature>
<dbReference type="PANTHER" id="PTHR47203">
    <property type="match status" value="1"/>
</dbReference>
<feature type="region of interest" description="Disordered" evidence="3">
    <location>
        <begin position="560"/>
        <end position="599"/>
    </location>
</feature>
<gene>
    <name evidence="5" type="ORF">HYQ45_018905</name>
</gene>
<evidence type="ECO:0000259" key="4">
    <source>
        <dbReference type="SMART" id="SM00478"/>
    </source>
</evidence>
<evidence type="ECO:0000256" key="3">
    <source>
        <dbReference type="SAM" id="MobiDB-lite"/>
    </source>
</evidence>
<name>A0A8I2ZN33_VERLO</name>
<dbReference type="PANTHER" id="PTHR47203:SF1">
    <property type="entry name" value="HYPOTHETICAL BASE EXCISION DNA REPAIR PROTEIN (EUROFUNG)"/>
    <property type="match status" value="1"/>
</dbReference>
<proteinExistence type="predicted"/>